<sequence length="132" mass="15739">MFYRLLSYIKILKDVTIACFFLYNSCESLLAWIGKSSLREELHSNSTKQSQEVCYYFTRLPRSLRLLAMTIWYLYKDSPSMTRKILMVPDIGFELMTYRLQGGCSTTELIRHINMIIEKRYVLSYPWLDHNI</sequence>
<proteinExistence type="predicted"/>
<evidence type="ECO:0000313" key="2">
    <source>
        <dbReference type="Proteomes" id="UP000005443"/>
    </source>
</evidence>
<accession>A0ABM5MQ83</accession>
<dbReference type="Proteomes" id="UP000005443">
    <property type="component" value="Chromosome"/>
</dbReference>
<dbReference type="EMBL" id="CP002428">
    <property type="protein sequence ID" value="AEV92798.1"/>
    <property type="molecule type" value="Genomic_DNA"/>
</dbReference>
<organism evidence="1 2">
    <name type="scientific">Rickettsia slovaca (strain 13-B)</name>
    <dbReference type="NCBI Taxonomy" id="941638"/>
    <lineage>
        <taxon>Bacteria</taxon>
        <taxon>Pseudomonadati</taxon>
        <taxon>Pseudomonadota</taxon>
        <taxon>Alphaproteobacteria</taxon>
        <taxon>Rickettsiales</taxon>
        <taxon>Rickettsiaceae</taxon>
        <taxon>Rickettsieae</taxon>
        <taxon>Rickettsia</taxon>
        <taxon>spotted fever group</taxon>
    </lineage>
</organism>
<protein>
    <submittedName>
        <fullName evidence="1">Uncharacterized protein</fullName>
    </submittedName>
</protein>
<gene>
    <name evidence="1" type="ordered locus">Rsl_1551</name>
</gene>
<name>A0ABM5MQ83_RICS1</name>
<evidence type="ECO:0000313" key="1">
    <source>
        <dbReference type="EMBL" id="AEV92798.1"/>
    </source>
</evidence>
<reference evidence="1 2" key="1">
    <citation type="journal article" date="2012" name="J. Bacteriol.">
        <title>Complete genome sequence of Rickettsia slovaca, the agent of tick-borne lymphadenitis.</title>
        <authorList>
            <person name="Fournier P.E."/>
            <person name="El Karkouri K."/>
            <person name="Robert C."/>
            <person name="Medigue C."/>
            <person name="Raoult D."/>
        </authorList>
    </citation>
    <scope>NUCLEOTIDE SEQUENCE [LARGE SCALE GENOMIC DNA]</scope>
    <source>
        <strain evidence="1 2">13-B</strain>
    </source>
</reference>
<keyword evidence="2" id="KW-1185">Reference proteome</keyword>